<organism evidence="2 3">
    <name type="scientific">Knipowitschia caucasica</name>
    <name type="common">Caucasian dwarf goby</name>
    <name type="synonym">Pomatoschistus caucasicus</name>
    <dbReference type="NCBI Taxonomy" id="637954"/>
    <lineage>
        <taxon>Eukaryota</taxon>
        <taxon>Metazoa</taxon>
        <taxon>Chordata</taxon>
        <taxon>Craniata</taxon>
        <taxon>Vertebrata</taxon>
        <taxon>Euteleostomi</taxon>
        <taxon>Actinopterygii</taxon>
        <taxon>Neopterygii</taxon>
        <taxon>Teleostei</taxon>
        <taxon>Neoteleostei</taxon>
        <taxon>Acanthomorphata</taxon>
        <taxon>Gobiaria</taxon>
        <taxon>Gobiiformes</taxon>
        <taxon>Gobioidei</taxon>
        <taxon>Gobiidae</taxon>
        <taxon>Gobiinae</taxon>
        <taxon>Knipowitschia</taxon>
    </lineage>
</organism>
<protein>
    <submittedName>
        <fullName evidence="2">Uncharacterized protein</fullName>
    </submittedName>
</protein>
<feature type="compositionally biased region" description="Basic and acidic residues" evidence="1">
    <location>
        <begin position="230"/>
        <end position="239"/>
    </location>
</feature>
<name>A0AAV2L721_KNICA</name>
<dbReference type="Proteomes" id="UP001497482">
    <property type="component" value="Chromosome 20"/>
</dbReference>
<dbReference type="Pfam" id="PF15691">
    <property type="entry name" value="PPP1R32"/>
    <property type="match status" value="1"/>
</dbReference>
<reference evidence="2 3" key="1">
    <citation type="submission" date="2024-04" db="EMBL/GenBank/DDBJ databases">
        <authorList>
            <person name="Waldvogel A.-M."/>
            <person name="Schoenle A."/>
        </authorList>
    </citation>
    <scope>NUCLEOTIDE SEQUENCE [LARGE SCALE GENOMIC DNA]</scope>
</reference>
<gene>
    <name evidence="2" type="ORF">KC01_LOCUS23982</name>
</gene>
<keyword evidence="3" id="KW-1185">Reference proteome</keyword>
<dbReference type="PANTHER" id="PTHR34349:SF1">
    <property type="entry name" value="PROTEIN PHOSPHATASE 1 REGULATORY SUBUNIT 32"/>
    <property type="match status" value="1"/>
</dbReference>
<feature type="region of interest" description="Disordered" evidence="1">
    <location>
        <begin position="165"/>
        <end position="251"/>
    </location>
</feature>
<dbReference type="EMBL" id="OZ035842">
    <property type="protein sequence ID" value="CAL1595122.1"/>
    <property type="molecule type" value="Genomic_DNA"/>
</dbReference>
<proteinExistence type="predicted"/>
<dbReference type="AlphaFoldDB" id="A0AAV2L721"/>
<dbReference type="PANTHER" id="PTHR34349">
    <property type="entry name" value="PROTEIN PHOSPHATASE 1 REGULATORY SUBUNIT 32"/>
    <property type="match status" value="1"/>
</dbReference>
<evidence type="ECO:0000313" key="2">
    <source>
        <dbReference type="EMBL" id="CAL1595122.1"/>
    </source>
</evidence>
<feature type="compositionally biased region" description="Low complexity" evidence="1">
    <location>
        <begin position="9"/>
        <end position="25"/>
    </location>
</feature>
<evidence type="ECO:0000256" key="1">
    <source>
        <dbReference type="SAM" id="MobiDB-lite"/>
    </source>
</evidence>
<dbReference type="GO" id="GO:0019902">
    <property type="term" value="F:phosphatase binding"/>
    <property type="evidence" value="ECO:0007669"/>
    <property type="project" value="TreeGrafter"/>
</dbReference>
<dbReference type="InterPro" id="IPR031410">
    <property type="entry name" value="SAXO4"/>
</dbReference>
<sequence length="266" mass="29641">MAEQRRARTAGATGNRDHITSSTLHTHSHTTDVKRYRPGESGFTNNQRLVLGYQPSLDLVDNPQYGSLLFDNYNTETKCQYQPYAHHDGSGFSFNDKNKQSGFYQLNGPQKPQSRYQTTEFQAVYVEHPLAPTVPQSVVDHGKHSGSGFTKGEDLQINTFMSKTCPPIEPRYTHSSIMRTDFQRPRLQRPEVIPNLSSHSSRDTGYSRGPALGKSELPAAFSTPDSSPRTPEDDGEKGAIRVSPQCPERQDLSSFSIAQLALSHTL</sequence>
<feature type="region of interest" description="Disordered" evidence="1">
    <location>
        <begin position="1"/>
        <end position="41"/>
    </location>
</feature>
<accession>A0AAV2L721</accession>
<feature type="compositionally biased region" description="Basic and acidic residues" evidence="1">
    <location>
        <begin position="29"/>
        <end position="38"/>
    </location>
</feature>
<evidence type="ECO:0000313" key="3">
    <source>
        <dbReference type="Proteomes" id="UP001497482"/>
    </source>
</evidence>